<dbReference type="Proteomes" id="UP000217211">
    <property type="component" value="Chromosome"/>
</dbReference>
<accession>A0A249P7Q9</accession>
<sequence>MNAAWVKFKRAISRLAWLQSVHRLFPLQIAGRGGWRLRRAEAETQRCCDFVLKSVPLWEFMQ</sequence>
<gene>
    <name evidence="1" type="ORF">SJ05684_c05040</name>
</gene>
<evidence type="ECO:0000313" key="1">
    <source>
        <dbReference type="EMBL" id="ASY61970.1"/>
    </source>
</evidence>
<evidence type="ECO:0000313" key="2">
    <source>
        <dbReference type="Proteomes" id="UP000217211"/>
    </source>
</evidence>
<dbReference type="AlphaFoldDB" id="A0A249P7Q9"/>
<name>A0A249P7Q9_9HYPH</name>
<proteinExistence type="predicted"/>
<dbReference type="EMBL" id="CP023067">
    <property type="protein sequence ID" value="ASY61970.1"/>
    <property type="molecule type" value="Genomic_DNA"/>
</dbReference>
<protein>
    <submittedName>
        <fullName evidence="1">Uncharacterized protein</fullName>
    </submittedName>
</protein>
<organism evidence="1 2">
    <name type="scientific">Sinorhizobium sojae CCBAU 05684</name>
    <dbReference type="NCBI Taxonomy" id="716928"/>
    <lineage>
        <taxon>Bacteria</taxon>
        <taxon>Pseudomonadati</taxon>
        <taxon>Pseudomonadota</taxon>
        <taxon>Alphaproteobacteria</taxon>
        <taxon>Hyphomicrobiales</taxon>
        <taxon>Rhizobiaceae</taxon>
        <taxon>Sinorhizobium/Ensifer group</taxon>
        <taxon>Sinorhizobium</taxon>
    </lineage>
</organism>
<dbReference type="KEGG" id="esj:SJ05684_c05040"/>
<reference evidence="1 2" key="1">
    <citation type="submission" date="2017-08" db="EMBL/GenBank/DDBJ databases">
        <title>Multipartite genome sequences of Sinorhizobium species nodulating soybeans.</title>
        <authorList>
            <person name="Tian C.F."/>
        </authorList>
    </citation>
    <scope>NUCLEOTIDE SEQUENCE [LARGE SCALE GENOMIC DNA]</scope>
    <source>
        <strain evidence="1 2">CCBAU 05684</strain>
    </source>
</reference>
<keyword evidence="2" id="KW-1185">Reference proteome</keyword>